<evidence type="ECO:0000256" key="1">
    <source>
        <dbReference type="ARBA" id="ARBA00022679"/>
    </source>
</evidence>
<dbReference type="GO" id="GO:0008410">
    <property type="term" value="F:CoA-transferase activity"/>
    <property type="evidence" value="ECO:0007669"/>
    <property type="project" value="TreeGrafter"/>
</dbReference>
<dbReference type="Proteomes" id="UP000245802">
    <property type="component" value="Chromosome"/>
</dbReference>
<protein>
    <submittedName>
        <fullName evidence="2">CoA transferase</fullName>
    </submittedName>
</protein>
<accession>A0A2Z3HGC0</accession>
<dbReference type="SUPFAM" id="SSF89796">
    <property type="entry name" value="CoA-transferase family III (CaiB/BaiF)"/>
    <property type="match status" value="1"/>
</dbReference>
<dbReference type="KEGG" id="gog:C1280_30270"/>
<proteinExistence type="predicted"/>
<dbReference type="PANTHER" id="PTHR48207">
    <property type="entry name" value="SUCCINATE--HYDROXYMETHYLGLUTARATE COA-TRANSFERASE"/>
    <property type="match status" value="1"/>
</dbReference>
<reference evidence="2 3" key="1">
    <citation type="submission" date="2018-01" db="EMBL/GenBank/DDBJ databases">
        <title>G. obscuriglobus.</title>
        <authorList>
            <person name="Franke J."/>
            <person name="Blomberg W."/>
            <person name="Selmecki A."/>
        </authorList>
    </citation>
    <scope>NUCLEOTIDE SEQUENCE [LARGE SCALE GENOMIC DNA]</scope>
    <source>
        <strain evidence="2 3">DSM 5831</strain>
    </source>
</reference>
<dbReference type="Pfam" id="PF02515">
    <property type="entry name" value="CoA_transf_3"/>
    <property type="match status" value="1"/>
</dbReference>
<dbReference type="Gene3D" id="3.30.1540.10">
    <property type="entry name" value="formyl-coa transferase, domain 3"/>
    <property type="match status" value="1"/>
</dbReference>
<name>A0A2Z3HGC0_9BACT</name>
<dbReference type="InterPro" id="IPR023606">
    <property type="entry name" value="CoA-Trfase_III_dom_1_sf"/>
</dbReference>
<dbReference type="InterPro" id="IPR050483">
    <property type="entry name" value="CoA-transferase_III_domain"/>
</dbReference>
<organism evidence="2 3">
    <name type="scientific">Gemmata obscuriglobus</name>
    <dbReference type="NCBI Taxonomy" id="114"/>
    <lineage>
        <taxon>Bacteria</taxon>
        <taxon>Pseudomonadati</taxon>
        <taxon>Planctomycetota</taxon>
        <taxon>Planctomycetia</taxon>
        <taxon>Gemmatales</taxon>
        <taxon>Gemmataceae</taxon>
        <taxon>Gemmata</taxon>
    </lineage>
</organism>
<gene>
    <name evidence="2" type="ORF">C1280_30270</name>
</gene>
<keyword evidence="1 2" id="KW-0808">Transferase</keyword>
<dbReference type="EMBL" id="CP025958">
    <property type="protein sequence ID" value="AWM40854.1"/>
    <property type="molecule type" value="Genomic_DNA"/>
</dbReference>
<dbReference type="Gene3D" id="3.40.50.10540">
    <property type="entry name" value="Crotonobetainyl-coa:carnitine coa-transferase, domain 1"/>
    <property type="match status" value="1"/>
</dbReference>
<evidence type="ECO:0000313" key="3">
    <source>
        <dbReference type="Proteomes" id="UP000245802"/>
    </source>
</evidence>
<dbReference type="AlphaFoldDB" id="A0A2Z3HGC0"/>
<dbReference type="InterPro" id="IPR044855">
    <property type="entry name" value="CoA-Trfase_III_dom3_sf"/>
</dbReference>
<dbReference type="PANTHER" id="PTHR48207:SF3">
    <property type="entry name" value="SUCCINATE--HYDROXYMETHYLGLUTARATE COA-TRANSFERASE"/>
    <property type="match status" value="1"/>
</dbReference>
<dbReference type="InterPro" id="IPR003673">
    <property type="entry name" value="CoA-Trfase_fam_III"/>
</dbReference>
<keyword evidence="3" id="KW-1185">Reference proteome</keyword>
<dbReference type="OrthoDB" id="9797653at2"/>
<sequence>MLPFPTDPVPPLHGVRVLDAARVLAGPFCGQLLADLGAEVIKLERPGQGDDTRGWGPPYVPGFGDLSAYFLSCNRGKRSLTLDIASAEGGELFHQLLAKSDVLLENFRTDSADKLGLTPDALLAKHPRLIACSISGFGRTGPLKDAPGYDFAVQALSGLMSITGPAEGPPYKVGVAVVDILTGLYAANAVLAALHARSRSGHGYAIDLALADCALAAQVNVAQAYLTGGTVPSRQGNAHLQIVPYQLFATADGWLVLNVGNDSQWRAFCAAAGTPELGSAPAFATNRQRVERRAEVVPMVEALMKRLGTAEWETRLTKANVPHAVVRTYADVFADPQMLARGMKLTVRDPAGNPVDLIGSPLHVHGAAAPEPTMPPRLGAQTDAILAELLGLGADAVRTLRDKGVV</sequence>
<evidence type="ECO:0000313" key="2">
    <source>
        <dbReference type="EMBL" id="AWM40854.1"/>
    </source>
</evidence>
<dbReference type="RefSeq" id="WP_010047838.1">
    <property type="nucleotide sequence ID" value="NZ_CP025958.1"/>
</dbReference>